<dbReference type="InterPro" id="IPR004412">
    <property type="entry name" value="GatA"/>
</dbReference>
<evidence type="ECO:0000256" key="1">
    <source>
        <dbReference type="ARBA" id="ARBA00008069"/>
    </source>
</evidence>
<organism evidence="10 11">
    <name type="scientific">Christensenella hongkongensis</name>
    <dbReference type="NCBI Taxonomy" id="270498"/>
    <lineage>
        <taxon>Bacteria</taxon>
        <taxon>Bacillati</taxon>
        <taxon>Bacillota</taxon>
        <taxon>Clostridia</taxon>
        <taxon>Christensenellales</taxon>
        <taxon>Christensenellaceae</taxon>
        <taxon>Christensenella</taxon>
    </lineage>
</organism>
<comment type="function">
    <text evidence="6 8">Allows the formation of correctly charged Gln-tRNA(Gln) through the transamidation of misacylated Glu-tRNA(Gln) in organisms which lack glutaminyl-tRNA synthetase. The reaction takes place in the presence of glutamine and ATP through an activated gamma-phospho-Glu-tRNA(Gln).</text>
</comment>
<dbReference type="Proteomes" id="UP000034076">
    <property type="component" value="Unassembled WGS sequence"/>
</dbReference>
<dbReference type="NCBIfam" id="TIGR00132">
    <property type="entry name" value="gatA"/>
    <property type="match status" value="1"/>
</dbReference>
<dbReference type="InterPro" id="IPR020556">
    <property type="entry name" value="Amidase_CS"/>
</dbReference>
<evidence type="ECO:0000256" key="4">
    <source>
        <dbReference type="ARBA" id="ARBA00022840"/>
    </source>
</evidence>
<gene>
    <name evidence="8" type="primary">gatA</name>
    <name evidence="10" type="ORF">CHK_1057</name>
</gene>
<dbReference type="InterPro" id="IPR036928">
    <property type="entry name" value="AS_sf"/>
</dbReference>
<evidence type="ECO:0000259" key="9">
    <source>
        <dbReference type="Pfam" id="PF01425"/>
    </source>
</evidence>
<keyword evidence="5 8" id="KW-0648">Protein biosynthesis</keyword>
<dbReference type="Gene3D" id="3.90.1300.10">
    <property type="entry name" value="Amidase signature (AS) domain"/>
    <property type="match status" value="1"/>
</dbReference>
<comment type="catalytic activity">
    <reaction evidence="7 8">
        <text>L-glutamyl-tRNA(Gln) + L-glutamine + ATP + H2O = L-glutaminyl-tRNA(Gln) + L-glutamate + ADP + phosphate + H(+)</text>
        <dbReference type="Rhea" id="RHEA:17521"/>
        <dbReference type="Rhea" id="RHEA-COMP:9681"/>
        <dbReference type="Rhea" id="RHEA-COMP:9684"/>
        <dbReference type="ChEBI" id="CHEBI:15377"/>
        <dbReference type="ChEBI" id="CHEBI:15378"/>
        <dbReference type="ChEBI" id="CHEBI:29985"/>
        <dbReference type="ChEBI" id="CHEBI:30616"/>
        <dbReference type="ChEBI" id="CHEBI:43474"/>
        <dbReference type="ChEBI" id="CHEBI:58359"/>
        <dbReference type="ChEBI" id="CHEBI:78520"/>
        <dbReference type="ChEBI" id="CHEBI:78521"/>
        <dbReference type="ChEBI" id="CHEBI:456216"/>
        <dbReference type="EC" id="6.3.5.7"/>
    </reaction>
</comment>
<dbReference type="PANTHER" id="PTHR11895">
    <property type="entry name" value="TRANSAMIDASE"/>
    <property type="match status" value="1"/>
</dbReference>
<dbReference type="SUPFAM" id="SSF75304">
    <property type="entry name" value="Amidase signature (AS) enzymes"/>
    <property type="match status" value="1"/>
</dbReference>
<evidence type="ECO:0000256" key="3">
    <source>
        <dbReference type="ARBA" id="ARBA00022741"/>
    </source>
</evidence>
<dbReference type="InterPro" id="IPR023631">
    <property type="entry name" value="Amidase_dom"/>
</dbReference>
<dbReference type="RefSeq" id="WP_046442972.1">
    <property type="nucleotide sequence ID" value="NZ_CAUERS010000022.1"/>
</dbReference>
<dbReference type="GO" id="GO:0006412">
    <property type="term" value="P:translation"/>
    <property type="evidence" value="ECO:0007669"/>
    <property type="project" value="UniProtKB-UniRule"/>
</dbReference>
<reference evidence="10 11" key="1">
    <citation type="submission" date="2015-04" db="EMBL/GenBank/DDBJ databases">
        <title>Draft genome sequence of bacteremic isolate Catabacter hongkongensis type strain HKU16T.</title>
        <authorList>
            <person name="Lau S.K."/>
            <person name="Teng J.L."/>
            <person name="Huang Y."/>
            <person name="Curreem S.O."/>
            <person name="Tsui S.K."/>
            <person name="Woo P.C."/>
        </authorList>
    </citation>
    <scope>NUCLEOTIDE SEQUENCE [LARGE SCALE GENOMIC DNA]</scope>
    <source>
        <strain evidence="10 11">HKU16</strain>
    </source>
</reference>
<dbReference type="EMBL" id="LAYJ01000078">
    <property type="protein sequence ID" value="KKI51269.1"/>
    <property type="molecule type" value="Genomic_DNA"/>
</dbReference>
<feature type="domain" description="Amidase" evidence="9">
    <location>
        <begin position="24"/>
        <end position="465"/>
    </location>
</feature>
<evidence type="ECO:0000256" key="8">
    <source>
        <dbReference type="HAMAP-Rule" id="MF_00120"/>
    </source>
</evidence>
<comment type="similarity">
    <text evidence="1 8">Belongs to the amidase family. GatA subfamily.</text>
</comment>
<keyword evidence="3 8" id="KW-0547">Nucleotide-binding</keyword>
<keyword evidence="11" id="KW-1185">Reference proteome</keyword>
<evidence type="ECO:0000256" key="7">
    <source>
        <dbReference type="ARBA" id="ARBA00047407"/>
    </source>
</evidence>
<dbReference type="GO" id="GO:0016740">
    <property type="term" value="F:transferase activity"/>
    <property type="evidence" value="ECO:0007669"/>
    <property type="project" value="UniProtKB-KW"/>
</dbReference>
<feature type="active site" description="Charge relay system" evidence="8">
    <location>
        <position position="79"/>
    </location>
</feature>
<protein>
    <recommendedName>
        <fullName evidence="8">Glutamyl-tRNA(Gln) amidotransferase subunit A</fullName>
        <shortName evidence="8">Glu-ADT subunit A</shortName>
        <ecNumber evidence="8">6.3.5.7</ecNumber>
    </recommendedName>
</protein>
<accession>A0A0M2NFF8</accession>
<comment type="caution">
    <text evidence="10">The sequence shown here is derived from an EMBL/GenBank/DDBJ whole genome shotgun (WGS) entry which is preliminary data.</text>
</comment>
<evidence type="ECO:0000313" key="10">
    <source>
        <dbReference type="EMBL" id="KKI51269.1"/>
    </source>
</evidence>
<keyword evidence="10" id="KW-0808">Transferase</keyword>
<evidence type="ECO:0000256" key="6">
    <source>
        <dbReference type="ARBA" id="ARBA00025295"/>
    </source>
</evidence>
<dbReference type="InterPro" id="IPR000120">
    <property type="entry name" value="Amidase"/>
</dbReference>
<dbReference type="OrthoDB" id="9811471at2"/>
<sequence length="484" mass="53238">MELRELNIKQAAELLDKKEISSAELTQACIDRIEAVEPQINALVTVCAEQALETAKRVDEKRARGEKLGRLAGIPTIIKDNMCTKGVLSTASSKMLYNYKPVYDATVIEKLKAEDYVMLAKANMDEFAMGSSTETSYYGVTKNPWDTTRVPGGSSGGSAACVAADEAIFALGSDTGGSVRQPAAFCGVVGLKPTYGTVSRFGLMAFASSLDQIGPLTKNVEDSAFVMDIIAGNDKKDSTSAIMEYPHYGEGMKQDVKGLRVGIPKEYLQQEIDPEVKQSYLDAIKLFEDMGAVVEETSLPTFDYALSAYYVIASAEVASNLSRFDGIRYGYRTEQYDDLKQMYKNTRSEGFGDETKRRIMLGNYVLSSGYYDAYYLKALKVKTLIKNDFERLFEKYDVLISPTAPSPAFQVGAKSNPLEMYLNDLFTVPVNIAGVTAISLPSGVTKEGLPVSVQIIAKAFDENTMFRAAYHFEQAVKFDRKPTL</sequence>
<dbReference type="PROSITE" id="PS00571">
    <property type="entry name" value="AMIDASES"/>
    <property type="match status" value="1"/>
</dbReference>
<proteinExistence type="inferred from homology"/>
<dbReference type="PANTHER" id="PTHR11895:SF151">
    <property type="entry name" value="GLUTAMYL-TRNA(GLN) AMIDOTRANSFERASE SUBUNIT A"/>
    <property type="match status" value="1"/>
</dbReference>
<evidence type="ECO:0000256" key="5">
    <source>
        <dbReference type="ARBA" id="ARBA00022917"/>
    </source>
</evidence>
<dbReference type="GO" id="GO:0030956">
    <property type="term" value="C:glutamyl-tRNA(Gln) amidotransferase complex"/>
    <property type="evidence" value="ECO:0007669"/>
    <property type="project" value="InterPro"/>
</dbReference>
<evidence type="ECO:0000256" key="2">
    <source>
        <dbReference type="ARBA" id="ARBA00022598"/>
    </source>
</evidence>
<feature type="active site" description="Acyl-ester intermediate" evidence="8">
    <location>
        <position position="178"/>
    </location>
</feature>
<keyword evidence="4 8" id="KW-0067">ATP-binding</keyword>
<dbReference type="Pfam" id="PF01425">
    <property type="entry name" value="Amidase"/>
    <property type="match status" value="1"/>
</dbReference>
<name>A0A0M2NFF8_9FIRM</name>
<dbReference type="GO" id="GO:0050567">
    <property type="term" value="F:glutaminyl-tRNA synthase (glutamine-hydrolyzing) activity"/>
    <property type="evidence" value="ECO:0007669"/>
    <property type="project" value="UniProtKB-UniRule"/>
</dbReference>
<comment type="subunit">
    <text evidence="8">Heterotrimer of A, B and C subunits.</text>
</comment>
<dbReference type="EC" id="6.3.5.7" evidence="8"/>
<dbReference type="AlphaFoldDB" id="A0A0M2NFF8"/>
<dbReference type="GO" id="GO:0005524">
    <property type="term" value="F:ATP binding"/>
    <property type="evidence" value="ECO:0007669"/>
    <property type="project" value="UniProtKB-KW"/>
</dbReference>
<feature type="active site" description="Charge relay system" evidence="8">
    <location>
        <position position="154"/>
    </location>
</feature>
<dbReference type="PATRIC" id="fig|270498.16.peg.14"/>
<dbReference type="HAMAP" id="MF_00120">
    <property type="entry name" value="GatA"/>
    <property type="match status" value="1"/>
</dbReference>
<dbReference type="STRING" id="270498.CHK_1057"/>
<keyword evidence="2 8" id="KW-0436">Ligase</keyword>
<evidence type="ECO:0000313" key="11">
    <source>
        <dbReference type="Proteomes" id="UP000034076"/>
    </source>
</evidence>